<protein>
    <submittedName>
        <fullName evidence="3">CDK5RAP3-like protein</fullName>
    </submittedName>
</protein>
<feature type="coiled-coil region" evidence="2">
    <location>
        <begin position="439"/>
        <end position="466"/>
    </location>
</feature>
<dbReference type="PANTHER" id="PTHR14894">
    <property type="entry name" value="CDK5 REGULATORY SUBUNIT-ASSOCIATED PROTEIN 3"/>
    <property type="match status" value="1"/>
</dbReference>
<keyword evidence="4" id="KW-1185">Reference proteome</keyword>
<feature type="coiled-coil region" evidence="2">
    <location>
        <begin position="126"/>
        <end position="175"/>
    </location>
</feature>
<proteinExistence type="inferred from homology"/>
<evidence type="ECO:0000256" key="1">
    <source>
        <dbReference type="ARBA" id="ARBA00007478"/>
    </source>
</evidence>
<dbReference type="PANTHER" id="PTHR14894:SF0">
    <property type="entry name" value="CDK5 REGULATORY SUBUNIT-ASSOCIATED PROTEIN 3"/>
    <property type="match status" value="1"/>
</dbReference>
<evidence type="ECO:0000256" key="2">
    <source>
        <dbReference type="SAM" id="Coils"/>
    </source>
</evidence>
<dbReference type="EMBL" id="JAKKPZ010000558">
    <property type="protein sequence ID" value="KAI1694021.1"/>
    <property type="molecule type" value="Genomic_DNA"/>
</dbReference>
<dbReference type="AlphaFoldDB" id="A0AAD4QTP1"/>
<dbReference type="Proteomes" id="UP001201812">
    <property type="component" value="Unassembled WGS sequence"/>
</dbReference>
<dbReference type="InterPro" id="IPR008491">
    <property type="entry name" value="CDK5RAP3"/>
</dbReference>
<sequence>MDNLPIDIHSNKLLDWLISRRHCKKDWQRAIEPIRAKVGEAIKDMPENDSIVALLKGSYINYFHCVEIVEILKETEKDSKNMFGFYSSQRMKDWKEIVSLYTKDNAYLAEAAQILQRLIQYDVPALRRQITKAENGETEAERKEQDYLKQSVDGRREYEKELTKLGIEGKNYRKELLQLAVDLPEFLKEIYKDVAGLNEAMDYYGKFRDYIRGKENEMSDQMLPLLRLLITRFPNDMTVYEWKYGHTPEKIEKPVLEDNEGSAQQAVDDEIDFGDDIDFGDEENVVVSLDQSGDIDVSDDKVIPQDSSNKVARGGEALTILESPETLPQVIAQLEELVCFLTFRKIDETSENMSDIYLSGIESRPSELAIKSTTLDKWIENVESILKRLKDPQKLHLFKIRSSPAFVDEIIRHLDQTKQIEQKYKRMAELAVEKQNSCRQQAENSREVLENMIESAKSLQENIESDISKRYNNREVYIMGEINAVLYG</sequence>
<dbReference type="GO" id="GO:0007346">
    <property type="term" value="P:regulation of mitotic cell cycle"/>
    <property type="evidence" value="ECO:0007669"/>
    <property type="project" value="TreeGrafter"/>
</dbReference>
<keyword evidence="2" id="KW-0175">Coiled coil</keyword>
<accession>A0AAD4QTP1</accession>
<name>A0AAD4QTP1_9BILA</name>
<organism evidence="3 4">
    <name type="scientific">Ditylenchus destructor</name>
    <dbReference type="NCBI Taxonomy" id="166010"/>
    <lineage>
        <taxon>Eukaryota</taxon>
        <taxon>Metazoa</taxon>
        <taxon>Ecdysozoa</taxon>
        <taxon>Nematoda</taxon>
        <taxon>Chromadorea</taxon>
        <taxon>Rhabditida</taxon>
        <taxon>Tylenchina</taxon>
        <taxon>Tylenchomorpha</taxon>
        <taxon>Sphaerularioidea</taxon>
        <taxon>Anguinidae</taxon>
        <taxon>Anguininae</taxon>
        <taxon>Ditylenchus</taxon>
    </lineage>
</organism>
<dbReference type="Pfam" id="PF05600">
    <property type="entry name" value="CDK5RAP3"/>
    <property type="match status" value="1"/>
</dbReference>
<evidence type="ECO:0000313" key="3">
    <source>
        <dbReference type="EMBL" id="KAI1694021.1"/>
    </source>
</evidence>
<dbReference type="GO" id="GO:0012505">
    <property type="term" value="C:endomembrane system"/>
    <property type="evidence" value="ECO:0007669"/>
    <property type="project" value="TreeGrafter"/>
</dbReference>
<comment type="similarity">
    <text evidence="1">Belongs to the CDK5RAP3 family.</text>
</comment>
<gene>
    <name evidence="3" type="ORF">DdX_20336</name>
</gene>
<comment type="caution">
    <text evidence="3">The sequence shown here is derived from an EMBL/GenBank/DDBJ whole genome shotgun (WGS) entry which is preliminary data.</text>
</comment>
<evidence type="ECO:0000313" key="4">
    <source>
        <dbReference type="Proteomes" id="UP001201812"/>
    </source>
</evidence>
<reference evidence="3" key="1">
    <citation type="submission" date="2022-01" db="EMBL/GenBank/DDBJ databases">
        <title>Genome Sequence Resource for Two Populations of Ditylenchus destructor, the Migratory Endoparasitic Phytonematode.</title>
        <authorList>
            <person name="Zhang H."/>
            <person name="Lin R."/>
            <person name="Xie B."/>
        </authorList>
    </citation>
    <scope>NUCLEOTIDE SEQUENCE</scope>
    <source>
        <strain evidence="3">BazhouSP</strain>
    </source>
</reference>